<dbReference type="CDD" id="cd17956">
    <property type="entry name" value="DEADc_DDX51"/>
    <property type="match status" value="1"/>
</dbReference>
<organism evidence="11 12">
    <name type="scientific">Trichogramma kaykai</name>
    <dbReference type="NCBI Taxonomy" id="54128"/>
    <lineage>
        <taxon>Eukaryota</taxon>
        <taxon>Metazoa</taxon>
        <taxon>Ecdysozoa</taxon>
        <taxon>Arthropoda</taxon>
        <taxon>Hexapoda</taxon>
        <taxon>Insecta</taxon>
        <taxon>Pterygota</taxon>
        <taxon>Neoptera</taxon>
        <taxon>Endopterygota</taxon>
        <taxon>Hymenoptera</taxon>
        <taxon>Apocrita</taxon>
        <taxon>Proctotrupomorpha</taxon>
        <taxon>Chalcidoidea</taxon>
        <taxon>Trichogrammatidae</taxon>
        <taxon>Trichogramma</taxon>
    </lineage>
</organism>
<dbReference type="SUPFAM" id="SSF52540">
    <property type="entry name" value="P-loop containing nucleoside triphosphate hydrolases"/>
    <property type="match status" value="1"/>
</dbReference>
<feature type="domain" description="Helicase C-terminal" evidence="10">
    <location>
        <begin position="407"/>
        <end position="558"/>
    </location>
</feature>
<dbReference type="GO" id="GO:0016787">
    <property type="term" value="F:hydrolase activity"/>
    <property type="evidence" value="ECO:0007669"/>
    <property type="project" value="UniProtKB-KW"/>
</dbReference>
<dbReference type="PROSITE" id="PS51192">
    <property type="entry name" value="HELICASE_ATP_BIND_1"/>
    <property type="match status" value="1"/>
</dbReference>
<dbReference type="GO" id="GO:0003724">
    <property type="term" value="F:RNA helicase activity"/>
    <property type="evidence" value="ECO:0007669"/>
    <property type="project" value="UniProtKB-EC"/>
</dbReference>
<dbReference type="EC" id="3.6.4.13" evidence="7"/>
<comment type="caution">
    <text evidence="11">The sequence shown here is derived from an EMBL/GenBank/DDBJ whole genome shotgun (WGS) entry which is preliminary data.</text>
</comment>
<dbReference type="InterPro" id="IPR001650">
    <property type="entry name" value="Helicase_C-like"/>
</dbReference>
<dbReference type="PANTHER" id="PTHR24031">
    <property type="entry name" value="RNA HELICASE"/>
    <property type="match status" value="1"/>
</dbReference>
<comment type="function">
    <text evidence="7">RNA helicase.</text>
</comment>
<feature type="region of interest" description="Disordered" evidence="8">
    <location>
        <begin position="32"/>
        <end position="83"/>
    </location>
</feature>
<comment type="catalytic activity">
    <reaction evidence="7">
        <text>ATP + H2O = ADP + phosphate + H(+)</text>
        <dbReference type="Rhea" id="RHEA:13065"/>
        <dbReference type="ChEBI" id="CHEBI:15377"/>
        <dbReference type="ChEBI" id="CHEBI:15378"/>
        <dbReference type="ChEBI" id="CHEBI:30616"/>
        <dbReference type="ChEBI" id="CHEBI:43474"/>
        <dbReference type="ChEBI" id="CHEBI:456216"/>
        <dbReference type="EC" id="3.6.4.13"/>
    </reaction>
</comment>
<evidence type="ECO:0000313" key="11">
    <source>
        <dbReference type="EMBL" id="KAL3399993.1"/>
    </source>
</evidence>
<comment type="similarity">
    <text evidence="6">Belongs to the DEAD box helicase family.</text>
</comment>
<dbReference type="SMART" id="SM00490">
    <property type="entry name" value="HELICc"/>
    <property type="match status" value="1"/>
</dbReference>
<evidence type="ECO:0000256" key="8">
    <source>
        <dbReference type="SAM" id="MobiDB-lite"/>
    </source>
</evidence>
<dbReference type="Pfam" id="PF00270">
    <property type="entry name" value="DEAD"/>
    <property type="match status" value="1"/>
</dbReference>
<dbReference type="SMART" id="SM00487">
    <property type="entry name" value="DEXDc"/>
    <property type="match status" value="1"/>
</dbReference>
<evidence type="ECO:0000259" key="10">
    <source>
        <dbReference type="PROSITE" id="PS51194"/>
    </source>
</evidence>
<dbReference type="Gene3D" id="3.40.50.300">
    <property type="entry name" value="P-loop containing nucleotide triphosphate hydrolases"/>
    <property type="match status" value="2"/>
</dbReference>
<feature type="compositionally biased region" description="Basic and acidic residues" evidence="8">
    <location>
        <begin position="33"/>
        <end position="53"/>
    </location>
</feature>
<dbReference type="PROSITE" id="PS00039">
    <property type="entry name" value="DEAD_ATP_HELICASE"/>
    <property type="match status" value="1"/>
</dbReference>
<evidence type="ECO:0000256" key="1">
    <source>
        <dbReference type="ARBA" id="ARBA00022741"/>
    </source>
</evidence>
<evidence type="ECO:0000313" key="12">
    <source>
        <dbReference type="Proteomes" id="UP001627154"/>
    </source>
</evidence>
<evidence type="ECO:0000256" key="7">
    <source>
        <dbReference type="RuleBase" id="RU365068"/>
    </source>
</evidence>
<dbReference type="GO" id="GO:0005524">
    <property type="term" value="F:ATP binding"/>
    <property type="evidence" value="ECO:0007669"/>
    <property type="project" value="UniProtKB-UniRule"/>
</dbReference>
<keyword evidence="4 6" id="KW-0067">ATP-binding</keyword>
<feature type="domain" description="Helicase ATP-binding" evidence="9">
    <location>
        <begin position="171"/>
        <end position="364"/>
    </location>
</feature>
<gene>
    <name evidence="11" type="ORF">TKK_006615</name>
</gene>
<accession>A0ABD2X4V9</accession>
<feature type="compositionally biased region" description="Basic and acidic residues" evidence="8">
    <location>
        <begin position="68"/>
        <end position="83"/>
    </location>
</feature>
<dbReference type="Proteomes" id="UP001627154">
    <property type="component" value="Unassembled WGS sequence"/>
</dbReference>
<dbReference type="GO" id="GO:0003723">
    <property type="term" value="F:RNA binding"/>
    <property type="evidence" value="ECO:0007669"/>
    <property type="project" value="UniProtKB-UniRule"/>
</dbReference>
<feature type="compositionally biased region" description="Polar residues" evidence="8">
    <location>
        <begin position="57"/>
        <end position="67"/>
    </location>
</feature>
<evidence type="ECO:0000259" key="9">
    <source>
        <dbReference type="PROSITE" id="PS51192"/>
    </source>
</evidence>
<dbReference type="InterPro" id="IPR000629">
    <property type="entry name" value="RNA-helicase_DEAD-box_CS"/>
</dbReference>
<dbReference type="EMBL" id="JBJJXI010000054">
    <property type="protein sequence ID" value="KAL3399993.1"/>
    <property type="molecule type" value="Genomic_DNA"/>
</dbReference>
<dbReference type="CDD" id="cd18787">
    <property type="entry name" value="SF2_C_DEAD"/>
    <property type="match status" value="1"/>
</dbReference>
<keyword evidence="3 6" id="KW-0347">Helicase</keyword>
<proteinExistence type="inferred from homology"/>
<keyword evidence="1 6" id="KW-0547">Nucleotide-binding</keyword>
<evidence type="ECO:0000256" key="4">
    <source>
        <dbReference type="ARBA" id="ARBA00022840"/>
    </source>
</evidence>
<dbReference type="InterPro" id="IPR011545">
    <property type="entry name" value="DEAD/DEAH_box_helicase_dom"/>
</dbReference>
<protein>
    <recommendedName>
        <fullName evidence="7">ATP-dependent RNA helicase</fullName>
        <ecNumber evidence="7">3.6.4.13</ecNumber>
    </recommendedName>
</protein>
<sequence>MSSGLFVSKNFEDEVSAEQDHLAVLRQQIAARAAEREKQQKEAKNNEVNKKDLNAPASETPTDNNVKSIEENEGKDEGKQGEGKKAKVLSNFTILGKKQSIKQLKVKRVLQDWIAHPKVVNSELSKGESVDSFEPLLDSHLITKLKNDGFDKLFPIQATALKWLLHTHQHYRQGMRPRDTCISMPTGSGKTLSYVLPIIQILKNKFVRLVRCLIVLPTQELATQVYKVMTTYTKDTHLKVAVITGASSFDEEQEKLVKKEENGEYISKVDIVIATSGRLIDHIKKTEGFNLEALRFLVIDEADRTTDWLRYLPPLQVTPPQITVNNSFVGFNCKLPAQKILLSATLSLNPENLHDFCLHDPILYTSAAGDLSELDGDLNLDEDFTSCYGNPSELTERIFQSSQMQKPLAAYHLLLKKKAYKKALVFTNSCESAHSLALLLAFLGEEKKITVGELTAQLGSKQREQTLNKFKDGSLQVLVSSDALARGLDIPKIKLVISYDLPKHIKGYIHRAGRTGRGGVPGTAVSILLDNQIPHFSKMLRNVGKTVPEVETESLDELAESVGYKEHLEKLQEKLDLEDEEKKLSGKAVKRPKRN</sequence>
<evidence type="ECO:0000256" key="2">
    <source>
        <dbReference type="ARBA" id="ARBA00022801"/>
    </source>
</evidence>
<keyword evidence="2 6" id="KW-0378">Hydrolase</keyword>
<reference evidence="11 12" key="1">
    <citation type="journal article" date="2024" name="bioRxiv">
        <title>A reference genome for Trichogramma kaykai: A tiny desert-dwelling parasitoid wasp with competing sex-ratio distorters.</title>
        <authorList>
            <person name="Culotta J."/>
            <person name="Lindsey A.R."/>
        </authorList>
    </citation>
    <scope>NUCLEOTIDE SEQUENCE [LARGE SCALE GENOMIC DNA]</scope>
    <source>
        <strain evidence="11 12">KSX58</strain>
    </source>
</reference>
<evidence type="ECO:0000256" key="3">
    <source>
        <dbReference type="ARBA" id="ARBA00022806"/>
    </source>
</evidence>
<dbReference type="InterPro" id="IPR027417">
    <property type="entry name" value="P-loop_NTPase"/>
</dbReference>
<comment type="domain">
    <text evidence="7">The Q motif is unique to and characteristic of the DEAD box family of RNA helicases and controls ATP binding and hydrolysis.</text>
</comment>
<name>A0ABD2X4V9_9HYME</name>
<dbReference type="AlphaFoldDB" id="A0ABD2X4V9"/>
<dbReference type="PROSITE" id="PS51194">
    <property type="entry name" value="HELICASE_CTER"/>
    <property type="match status" value="1"/>
</dbReference>
<evidence type="ECO:0000256" key="6">
    <source>
        <dbReference type="RuleBase" id="RU000492"/>
    </source>
</evidence>
<dbReference type="Pfam" id="PF00271">
    <property type="entry name" value="Helicase_C"/>
    <property type="match status" value="1"/>
</dbReference>
<keyword evidence="12" id="KW-1185">Reference proteome</keyword>
<evidence type="ECO:0000256" key="5">
    <source>
        <dbReference type="ARBA" id="ARBA00022884"/>
    </source>
</evidence>
<keyword evidence="5 7" id="KW-0694">RNA-binding</keyword>
<dbReference type="InterPro" id="IPR014001">
    <property type="entry name" value="Helicase_ATP-bd"/>
</dbReference>